<keyword evidence="10" id="KW-1185">Reference proteome</keyword>
<organism evidence="9 10">
    <name type="scientific">Selenobaculum gibii</name>
    <dbReference type="NCBI Taxonomy" id="3054208"/>
    <lineage>
        <taxon>Bacteria</taxon>
        <taxon>Bacillati</taxon>
        <taxon>Bacillota</taxon>
        <taxon>Negativicutes</taxon>
        <taxon>Selenomonadales</taxon>
        <taxon>Selenomonadaceae</taxon>
        <taxon>Selenobaculum</taxon>
    </lineage>
</organism>
<name>A0A9Y2AIZ1_9FIRM</name>
<keyword evidence="6 8" id="KW-0472">Membrane</keyword>
<evidence type="ECO:0000256" key="1">
    <source>
        <dbReference type="ARBA" id="ARBA00004651"/>
    </source>
</evidence>
<dbReference type="PANTHER" id="PTHR30561:SF1">
    <property type="entry name" value="MULTIDRUG TRANSPORTER EMRE"/>
    <property type="match status" value="1"/>
</dbReference>
<evidence type="ECO:0000256" key="4">
    <source>
        <dbReference type="ARBA" id="ARBA00022692"/>
    </source>
</evidence>
<evidence type="ECO:0000256" key="2">
    <source>
        <dbReference type="ARBA" id="ARBA00022448"/>
    </source>
</evidence>
<comment type="subcellular location">
    <subcellularLocation>
        <location evidence="1 7">Cell membrane</location>
        <topology evidence="1 7">Multi-pass membrane protein</topology>
    </subcellularLocation>
</comment>
<gene>
    <name evidence="9" type="ORF">P3F81_11600</name>
</gene>
<evidence type="ECO:0000313" key="9">
    <source>
        <dbReference type="EMBL" id="WIW70513.1"/>
    </source>
</evidence>
<dbReference type="Pfam" id="PF00893">
    <property type="entry name" value="Multi_Drug_Res"/>
    <property type="match status" value="1"/>
</dbReference>
<keyword evidence="4 7" id="KW-0812">Transmembrane</keyword>
<comment type="similarity">
    <text evidence="7">Belongs to the drug/metabolite transporter (DMT) superfamily. Small multidrug resistance (SMR) (TC 2.A.7.1) family.</text>
</comment>
<evidence type="ECO:0000256" key="8">
    <source>
        <dbReference type="SAM" id="Phobius"/>
    </source>
</evidence>
<dbReference type="SUPFAM" id="SSF103481">
    <property type="entry name" value="Multidrug resistance efflux transporter EmrE"/>
    <property type="match status" value="1"/>
</dbReference>
<sequence>MNGYIFLGIAIILEIFSTSMMKASEGFTKMLPSVIFIIGMGISFYSLSQALASIPLGIAYAIWSGVGTALTAVIAVLIWKEQLNLYTVIGIVLIIAGVAILNLKGSGH</sequence>
<feature type="transmembrane region" description="Helical" evidence="8">
    <location>
        <begin position="5"/>
        <end position="24"/>
    </location>
</feature>
<protein>
    <submittedName>
        <fullName evidence="9">Multidrug efflux SMR transporter</fullName>
    </submittedName>
</protein>
<keyword evidence="2" id="KW-0813">Transport</keyword>
<dbReference type="Proteomes" id="UP001243623">
    <property type="component" value="Chromosome"/>
</dbReference>
<dbReference type="GO" id="GO:0022857">
    <property type="term" value="F:transmembrane transporter activity"/>
    <property type="evidence" value="ECO:0007669"/>
    <property type="project" value="InterPro"/>
</dbReference>
<dbReference type="GO" id="GO:0005886">
    <property type="term" value="C:plasma membrane"/>
    <property type="evidence" value="ECO:0007669"/>
    <property type="project" value="UniProtKB-SubCell"/>
</dbReference>
<dbReference type="InterPro" id="IPR000390">
    <property type="entry name" value="Small_drug/metabolite_transptr"/>
</dbReference>
<proteinExistence type="inferred from homology"/>
<dbReference type="AlphaFoldDB" id="A0A9Y2AIZ1"/>
<reference evidence="9" key="1">
    <citation type="submission" date="2023-03" db="EMBL/GenBank/DDBJ databases">
        <title>Selenobaculum gbiensis gen. nov. sp. nov., a new bacterium isolated from the gut microbiota of IBD patient.</title>
        <authorList>
            <person name="Yeo S."/>
            <person name="Park H."/>
            <person name="Huh C.S."/>
        </authorList>
    </citation>
    <scope>NUCLEOTIDE SEQUENCE</scope>
    <source>
        <strain evidence="9">ICN-92133</strain>
    </source>
</reference>
<dbReference type="PANTHER" id="PTHR30561">
    <property type="entry name" value="SMR FAMILY PROTON-DEPENDENT DRUG EFFLUX TRANSPORTER SUGE"/>
    <property type="match status" value="1"/>
</dbReference>
<accession>A0A9Y2AIZ1</accession>
<dbReference type="Gene3D" id="1.10.3730.20">
    <property type="match status" value="1"/>
</dbReference>
<evidence type="ECO:0000313" key="10">
    <source>
        <dbReference type="Proteomes" id="UP001243623"/>
    </source>
</evidence>
<evidence type="ECO:0000256" key="7">
    <source>
        <dbReference type="RuleBase" id="RU003942"/>
    </source>
</evidence>
<dbReference type="EMBL" id="CP120678">
    <property type="protein sequence ID" value="WIW70513.1"/>
    <property type="molecule type" value="Genomic_DNA"/>
</dbReference>
<evidence type="ECO:0000256" key="6">
    <source>
        <dbReference type="ARBA" id="ARBA00023136"/>
    </source>
</evidence>
<dbReference type="InterPro" id="IPR037185">
    <property type="entry name" value="EmrE-like"/>
</dbReference>
<evidence type="ECO:0000256" key="3">
    <source>
        <dbReference type="ARBA" id="ARBA00022475"/>
    </source>
</evidence>
<dbReference type="KEGG" id="sgbi:P3F81_11600"/>
<keyword evidence="5 8" id="KW-1133">Transmembrane helix</keyword>
<dbReference type="RefSeq" id="WP_147669622.1">
    <property type="nucleotide sequence ID" value="NZ_CP120678.1"/>
</dbReference>
<evidence type="ECO:0000256" key="5">
    <source>
        <dbReference type="ARBA" id="ARBA00022989"/>
    </source>
</evidence>
<dbReference type="InterPro" id="IPR045324">
    <property type="entry name" value="Small_multidrug_res"/>
</dbReference>
<keyword evidence="3" id="KW-1003">Cell membrane</keyword>
<feature type="transmembrane region" description="Helical" evidence="8">
    <location>
        <begin position="85"/>
        <end position="103"/>
    </location>
</feature>
<feature type="transmembrane region" description="Helical" evidence="8">
    <location>
        <begin position="30"/>
        <end position="48"/>
    </location>
</feature>
<dbReference type="FunFam" id="1.10.3730.20:FF:000001">
    <property type="entry name" value="Quaternary ammonium compound resistance transporter SugE"/>
    <property type="match status" value="1"/>
</dbReference>
<feature type="transmembrane region" description="Helical" evidence="8">
    <location>
        <begin position="60"/>
        <end position="79"/>
    </location>
</feature>